<keyword evidence="3" id="KW-1185">Reference proteome</keyword>
<sequence>MLLSADSRRAGQRLVWPAEPACSGLSGSDSGLFSLVRIASALVHRRFPLSAARPLHLVASRVPHAPPPSELSPALQASTLTKPVGPALAS</sequence>
<gene>
    <name evidence="2" type="ORF">M441DRAFT_110396</name>
</gene>
<dbReference type="AlphaFoldDB" id="A0A2T3YRM4"/>
<protein>
    <submittedName>
        <fullName evidence="2">Uncharacterized protein</fullName>
    </submittedName>
</protein>
<dbReference type="Proteomes" id="UP000240493">
    <property type="component" value="Unassembled WGS sequence"/>
</dbReference>
<dbReference type="OrthoDB" id="10592896at2759"/>
<dbReference type="EMBL" id="KZ679278">
    <property type="protein sequence ID" value="PTB35212.1"/>
    <property type="molecule type" value="Genomic_DNA"/>
</dbReference>
<feature type="region of interest" description="Disordered" evidence="1">
    <location>
        <begin position="61"/>
        <end position="90"/>
    </location>
</feature>
<organism evidence="2 3">
    <name type="scientific">Trichoderma asperellum (strain ATCC 204424 / CBS 433.97 / NBRC 101777)</name>
    <dbReference type="NCBI Taxonomy" id="1042311"/>
    <lineage>
        <taxon>Eukaryota</taxon>
        <taxon>Fungi</taxon>
        <taxon>Dikarya</taxon>
        <taxon>Ascomycota</taxon>
        <taxon>Pezizomycotina</taxon>
        <taxon>Sordariomycetes</taxon>
        <taxon>Hypocreomycetidae</taxon>
        <taxon>Hypocreales</taxon>
        <taxon>Hypocreaceae</taxon>
        <taxon>Trichoderma</taxon>
    </lineage>
</organism>
<proteinExistence type="predicted"/>
<name>A0A2T3YRM4_TRIA4</name>
<reference evidence="2 3" key="1">
    <citation type="submission" date="2016-07" db="EMBL/GenBank/DDBJ databases">
        <title>Multiple horizontal gene transfer events from other fungi enriched the ability of initially mycotrophic Trichoderma (Ascomycota) to feed on dead plant biomass.</title>
        <authorList>
            <consortium name="DOE Joint Genome Institute"/>
            <person name="Aerts A."/>
            <person name="Atanasova L."/>
            <person name="Chenthamara K."/>
            <person name="Zhang J."/>
            <person name="Grujic M."/>
            <person name="Henrissat B."/>
            <person name="Kuo A."/>
            <person name="Salamov A."/>
            <person name="Lipzen A."/>
            <person name="Labutti K."/>
            <person name="Barry K."/>
            <person name="Miao Y."/>
            <person name="Rahimi M.J."/>
            <person name="Shen Q."/>
            <person name="Grigoriev I.V."/>
            <person name="Kubicek C.P."/>
            <person name="Druzhinina I.S."/>
        </authorList>
    </citation>
    <scope>NUCLEOTIDE SEQUENCE [LARGE SCALE GENOMIC DNA]</scope>
    <source>
        <strain evidence="2 3">CBS 433.97</strain>
    </source>
</reference>
<evidence type="ECO:0000313" key="3">
    <source>
        <dbReference type="Proteomes" id="UP000240493"/>
    </source>
</evidence>
<accession>A0A2T3YRM4</accession>
<evidence type="ECO:0000256" key="1">
    <source>
        <dbReference type="SAM" id="MobiDB-lite"/>
    </source>
</evidence>
<feature type="non-terminal residue" evidence="2">
    <location>
        <position position="90"/>
    </location>
</feature>
<evidence type="ECO:0000313" key="2">
    <source>
        <dbReference type="EMBL" id="PTB35212.1"/>
    </source>
</evidence>